<gene>
    <name evidence="1" type="ORF">BITS_1408</name>
</gene>
<organism evidence="1 2">
    <name type="scientific">Bifidobacterium tsurumiense</name>
    <dbReference type="NCBI Taxonomy" id="356829"/>
    <lineage>
        <taxon>Bacteria</taxon>
        <taxon>Bacillati</taxon>
        <taxon>Actinomycetota</taxon>
        <taxon>Actinomycetes</taxon>
        <taxon>Bifidobacteriales</taxon>
        <taxon>Bifidobacteriaceae</taxon>
        <taxon>Bifidobacterium</taxon>
    </lineage>
</organism>
<comment type="caution">
    <text evidence="1">The sequence shown here is derived from an EMBL/GenBank/DDBJ whole genome shotgun (WGS) entry which is preliminary data.</text>
</comment>
<dbReference type="EMBL" id="JGZU01000019">
    <property type="protein sequence ID" value="KFJ04307.1"/>
    <property type="molecule type" value="Genomic_DNA"/>
</dbReference>
<dbReference type="AlphaFoldDB" id="A0A087E956"/>
<dbReference type="Proteomes" id="UP000029080">
    <property type="component" value="Unassembled WGS sequence"/>
</dbReference>
<keyword evidence="2" id="KW-1185">Reference proteome</keyword>
<reference evidence="1 2" key="1">
    <citation type="submission" date="2014-03" db="EMBL/GenBank/DDBJ databases">
        <title>Genomics of Bifidobacteria.</title>
        <authorList>
            <person name="Ventura M."/>
            <person name="Milani C."/>
            <person name="Lugli G.A."/>
        </authorList>
    </citation>
    <scope>NUCLEOTIDE SEQUENCE [LARGE SCALE GENOMIC DNA]</scope>
    <source>
        <strain evidence="1 2">JCM 13495</strain>
    </source>
</reference>
<protein>
    <submittedName>
        <fullName evidence="1">Uncharacterized protein</fullName>
    </submittedName>
</protein>
<accession>A0A087E956</accession>
<evidence type="ECO:0000313" key="1">
    <source>
        <dbReference type="EMBL" id="KFJ04307.1"/>
    </source>
</evidence>
<sequence>MSHFRGAVRVIDRGLLGHGDFFWLGDFRSDIQICECRDAEHDDGADYAQNPFEQKMLLASLLFRAVPLGTMSSASCVTGRCVTLCGAPCAACFVARQIAGTTRRCATSL</sequence>
<name>A0A087E956_9BIFI</name>
<proteinExistence type="predicted"/>
<evidence type="ECO:0000313" key="2">
    <source>
        <dbReference type="Proteomes" id="UP000029080"/>
    </source>
</evidence>